<gene>
    <name evidence="1" type="ORF">UFOPK4071_00603</name>
</gene>
<protein>
    <submittedName>
        <fullName evidence="1">Unannotated protein</fullName>
    </submittedName>
</protein>
<accession>A0A6J7PTZ1</accession>
<reference evidence="1" key="1">
    <citation type="submission" date="2020-05" db="EMBL/GenBank/DDBJ databases">
        <authorList>
            <person name="Chiriac C."/>
            <person name="Salcher M."/>
            <person name="Ghai R."/>
            <person name="Kavagutti S V."/>
        </authorList>
    </citation>
    <scope>NUCLEOTIDE SEQUENCE</scope>
</reference>
<dbReference type="AlphaFoldDB" id="A0A6J7PTZ1"/>
<organism evidence="1">
    <name type="scientific">freshwater metagenome</name>
    <dbReference type="NCBI Taxonomy" id="449393"/>
    <lineage>
        <taxon>unclassified sequences</taxon>
        <taxon>metagenomes</taxon>
        <taxon>ecological metagenomes</taxon>
    </lineage>
</organism>
<sequence>MVVACPRPSVSSHAVIAAFALGVSRPSREIPELADAIATPTPVNASIQFDASLEVTPFSLSHFSSGSTTGVIARSNSRANAKSRSSCAGTAMIAPVP</sequence>
<proteinExistence type="predicted"/>
<evidence type="ECO:0000313" key="1">
    <source>
        <dbReference type="EMBL" id="CAB5008817.1"/>
    </source>
</evidence>
<dbReference type="EMBL" id="CAFBPF010000059">
    <property type="protein sequence ID" value="CAB5008817.1"/>
    <property type="molecule type" value="Genomic_DNA"/>
</dbReference>
<name>A0A6J7PTZ1_9ZZZZ</name>